<reference evidence="2 3" key="1">
    <citation type="submission" date="2019-10" db="EMBL/GenBank/DDBJ databases">
        <title>Complete genome sequences for adaption low water activity.</title>
        <authorList>
            <person name="Zhao L."/>
            <person name="Zhong J."/>
        </authorList>
    </citation>
    <scope>NUCLEOTIDE SEQUENCE [LARGE SCALE GENOMIC DNA]</scope>
    <source>
        <strain evidence="2 3">FDU301</strain>
        <plasmid evidence="3">pfdu301f</plasmid>
    </source>
</reference>
<name>A0A6M6DTV0_PRIMG</name>
<evidence type="ECO:0000313" key="3">
    <source>
        <dbReference type="Proteomes" id="UP000501076"/>
    </source>
</evidence>
<evidence type="ECO:0000313" key="2">
    <source>
        <dbReference type="EMBL" id="QJX74705.1"/>
    </source>
</evidence>
<organism evidence="2 3">
    <name type="scientific">Priestia megaterium</name>
    <name type="common">Bacillus megaterium</name>
    <dbReference type="NCBI Taxonomy" id="1404"/>
    <lineage>
        <taxon>Bacteria</taxon>
        <taxon>Bacillati</taxon>
        <taxon>Bacillota</taxon>
        <taxon>Bacilli</taxon>
        <taxon>Bacillales</taxon>
        <taxon>Bacillaceae</taxon>
        <taxon>Priestia</taxon>
    </lineage>
</organism>
<keyword evidence="2" id="KW-0614">Plasmid</keyword>
<feature type="compositionally biased region" description="Gly residues" evidence="1">
    <location>
        <begin position="27"/>
        <end position="75"/>
    </location>
</feature>
<keyword evidence="2" id="KW-0176">Collagen</keyword>
<sequence length="160" mass="16730">MDVSYIDSYSYPRLLGPQFPSPSLPGGFPGSPGGFPGSPGGFPGSPGGFPGSPGGFPGSPGGFPGSPGGFPGSPGGQQAPTAPPPAFIPQQQTATPFAVDPGAISLCLFRNTYIWLRNGSSFWYFPIFVGPRSVAGFRWNGRFWTIFGIDTRRIVSFTCF</sequence>
<proteinExistence type="predicted"/>
<dbReference type="AlphaFoldDB" id="A0A6M6DTV0"/>
<geneLocation type="plasmid" evidence="3">
    <name>pfdu301f</name>
</geneLocation>
<feature type="region of interest" description="Disordered" evidence="1">
    <location>
        <begin position="20"/>
        <end position="89"/>
    </location>
</feature>
<accession>A0A6M6DTV0</accession>
<protein>
    <submittedName>
        <fullName evidence="2">Collagen-like protein</fullName>
    </submittedName>
</protein>
<dbReference type="EMBL" id="CP045268">
    <property type="protein sequence ID" value="QJX74705.1"/>
    <property type="molecule type" value="Genomic_DNA"/>
</dbReference>
<evidence type="ECO:0000256" key="1">
    <source>
        <dbReference type="SAM" id="MobiDB-lite"/>
    </source>
</evidence>
<dbReference type="Proteomes" id="UP000501076">
    <property type="component" value="Plasmid pFDU301F"/>
</dbReference>
<gene>
    <name evidence="2" type="ORF">FDZ14_00370</name>
</gene>